<dbReference type="Proteomes" id="UP000479241">
    <property type="component" value="Unassembled WGS sequence"/>
</dbReference>
<feature type="transmembrane region" description="Helical" evidence="2">
    <location>
        <begin position="89"/>
        <end position="107"/>
    </location>
</feature>
<dbReference type="Gene3D" id="1.20.144.10">
    <property type="entry name" value="Phosphatidic acid phosphatase type 2/haloperoxidase"/>
    <property type="match status" value="2"/>
</dbReference>
<feature type="transmembrane region" description="Helical" evidence="2">
    <location>
        <begin position="429"/>
        <end position="453"/>
    </location>
</feature>
<dbReference type="InterPro" id="IPR000326">
    <property type="entry name" value="PAP2/HPO"/>
</dbReference>
<keyword evidence="2" id="KW-0812">Transmembrane</keyword>
<dbReference type="PANTHER" id="PTHR14969">
    <property type="entry name" value="SPHINGOSINE-1-PHOSPHATE PHOSPHOHYDROLASE"/>
    <property type="match status" value="1"/>
</dbReference>
<evidence type="ECO:0000313" key="5">
    <source>
        <dbReference type="Proteomes" id="UP000479241"/>
    </source>
</evidence>
<evidence type="ECO:0000259" key="3">
    <source>
        <dbReference type="SMART" id="SM00014"/>
    </source>
</evidence>
<dbReference type="InterPro" id="IPR036938">
    <property type="entry name" value="PAP2/HPO_sf"/>
</dbReference>
<comment type="caution">
    <text evidence="4">The sequence shown here is derived from an EMBL/GenBank/DDBJ whole genome shotgun (WGS) entry which is preliminary data.</text>
</comment>
<dbReference type="SMART" id="SM00014">
    <property type="entry name" value="acidPPc"/>
    <property type="match status" value="2"/>
</dbReference>
<feature type="transmembrane region" description="Helical" evidence="2">
    <location>
        <begin position="186"/>
        <end position="208"/>
    </location>
</feature>
<feature type="transmembrane region" description="Helical" evidence="2">
    <location>
        <begin position="459"/>
        <end position="478"/>
    </location>
</feature>
<organism evidence="4 5">
    <name type="scientific">Blastococcus saxobsidens</name>
    <dbReference type="NCBI Taxonomy" id="138336"/>
    <lineage>
        <taxon>Bacteria</taxon>
        <taxon>Bacillati</taxon>
        <taxon>Actinomycetota</taxon>
        <taxon>Actinomycetes</taxon>
        <taxon>Geodermatophilales</taxon>
        <taxon>Geodermatophilaceae</taxon>
        <taxon>Blastococcus</taxon>
    </lineage>
</organism>
<sequence>MSGHRAEEALAGPTSAQDAGPGARRFGARALLGLAAVVVGALPFLALWLLVQGRWSPLADLDGEVAADLNAAVAGSPAVVSALRLITDAGGTGTAVWVLTLTTLVLAIRGQRRLAYFVAATGAGLAVLVPLTKALADRARPLVAEPVVDTPSNASFPSGHAMTSLDTWGVLVLIALPAVRRRWHPWLVGGALLLVLAVGFTRVALGVHFVSDVLAGYALGAAWLAAMTAAFRGWQHETAAVSRGGPHDPLELGPDAAPHLDVRPEPARTGRGRIALRLAALAALLWAALAAAGLVLTAAFGDSALVRADLVVVRWFSEHRTATWTTLAELAGGLGDTRTIIAGGVSAAVLGVAVTRRWRPAVFVAVALAGEVLLYFLIAETVDRARPAVADLTEGLPVAASWPSGHVAAATVLHGAIAVLVVRLGRSRLRWLVLALPMLAVPAVALSRIYVAAHHPTDVLAGVLLGAVWLLGCRHLLLRDLRTAPPSMTIR</sequence>
<gene>
    <name evidence="4" type="ORF">GCU60_04175</name>
</gene>
<keyword evidence="2" id="KW-1133">Transmembrane helix</keyword>
<feature type="transmembrane region" description="Helical" evidence="2">
    <location>
        <begin position="361"/>
        <end position="379"/>
    </location>
</feature>
<dbReference type="EMBL" id="JAAGWG010000006">
    <property type="protein sequence ID" value="NEK84961.1"/>
    <property type="molecule type" value="Genomic_DNA"/>
</dbReference>
<feature type="transmembrane region" description="Helical" evidence="2">
    <location>
        <begin position="114"/>
        <end position="136"/>
    </location>
</feature>
<dbReference type="SUPFAM" id="SSF48317">
    <property type="entry name" value="Acid phosphatase/Vanadium-dependent haloperoxidase"/>
    <property type="match status" value="2"/>
</dbReference>
<proteinExistence type="predicted"/>
<accession>A0A6L9W0D2</accession>
<keyword evidence="2" id="KW-0472">Membrane</keyword>
<feature type="transmembrane region" description="Helical" evidence="2">
    <location>
        <begin position="156"/>
        <end position="179"/>
    </location>
</feature>
<feature type="transmembrane region" description="Helical" evidence="2">
    <location>
        <begin position="214"/>
        <end position="234"/>
    </location>
</feature>
<feature type="transmembrane region" description="Helical" evidence="2">
    <location>
        <begin position="30"/>
        <end position="51"/>
    </location>
</feature>
<name>A0A6L9W0D2_9ACTN</name>
<feature type="domain" description="Phosphatidic acid phosphatase type 2/haloperoxidase" evidence="3">
    <location>
        <begin position="114"/>
        <end position="228"/>
    </location>
</feature>
<protein>
    <submittedName>
        <fullName evidence="4">Phosphatase PAP2 family protein</fullName>
    </submittedName>
</protein>
<reference evidence="4 5" key="1">
    <citation type="submission" date="2019-12" db="EMBL/GenBank/DDBJ databases">
        <title>the WGS of Blastococcus saxobsidens 67B17.</title>
        <authorList>
            <person name="Jiang Z."/>
        </authorList>
    </citation>
    <scope>NUCLEOTIDE SEQUENCE [LARGE SCALE GENOMIC DNA]</scope>
    <source>
        <strain evidence="4 5">67B17</strain>
    </source>
</reference>
<evidence type="ECO:0000256" key="2">
    <source>
        <dbReference type="SAM" id="Phobius"/>
    </source>
</evidence>
<feature type="transmembrane region" description="Helical" evidence="2">
    <location>
        <begin position="399"/>
        <end position="422"/>
    </location>
</feature>
<evidence type="ECO:0000313" key="4">
    <source>
        <dbReference type="EMBL" id="NEK84961.1"/>
    </source>
</evidence>
<dbReference type="PANTHER" id="PTHR14969:SF13">
    <property type="entry name" value="AT30094P"/>
    <property type="match status" value="1"/>
</dbReference>
<feature type="transmembrane region" description="Helical" evidence="2">
    <location>
        <begin position="337"/>
        <end position="354"/>
    </location>
</feature>
<dbReference type="Pfam" id="PF01569">
    <property type="entry name" value="PAP2"/>
    <property type="match status" value="2"/>
</dbReference>
<feature type="domain" description="Phosphatidic acid phosphatase type 2/haloperoxidase" evidence="3">
    <location>
        <begin position="364"/>
        <end position="474"/>
    </location>
</feature>
<dbReference type="AlphaFoldDB" id="A0A6L9W0D2"/>
<evidence type="ECO:0000256" key="1">
    <source>
        <dbReference type="SAM" id="MobiDB-lite"/>
    </source>
</evidence>
<dbReference type="RefSeq" id="WP_163202540.1">
    <property type="nucleotide sequence ID" value="NZ_JAAGWG010000006.1"/>
</dbReference>
<dbReference type="CDD" id="cd03392">
    <property type="entry name" value="PAP2_like_2"/>
    <property type="match status" value="1"/>
</dbReference>
<feature type="region of interest" description="Disordered" evidence="1">
    <location>
        <begin position="1"/>
        <end position="20"/>
    </location>
</feature>
<feature type="transmembrane region" description="Helical" evidence="2">
    <location>
        <begin position="278"/>
        <end position="300"/>
    </location>
</feature>